<evidence type="ECO:0000313" key="3">
    <source>
        <dbReference type="EMBL" id="HIW91579.1"/>
    </source>
</evidence>
<evidence type="ECO:0000256" key="1">
    <source>
        <dbReference type="SAM" id="Phobius"/>
    </source>
</evidence>
<protein>
    <submittedName>
        <fullName evidence="3">DUF418 domain-containing protein</fullName>
    </submittedName>
</protein>
<reference evidence="3" key="1">
    <citation type="journal article" date="2021" name="PeerJ">
        <title>Extensive microbial diversity within the chicken gut microbiome revealed by metagenomics and culture.</title>
        <authorList>
            <person name="Gilroy R."/>
            <person name="Ravi A."/>
            <person name="Getino M."/>
            <person name="Pursley I."/>
            <person name="Horton D.L."/>
            <person name="Alikhan N.F."/>
            <person name="Baker D."/>
            <person name="Gharbi K."/>
            <person name="Hall N."/>
            <person name="Watson M."/>
            <person name="Adriaenssens E.M."/>
            <person name="Foster-Nyarko E."/>
            <person name="Jarju S."/>
            <person name="Secka A."/>
            <person name="Antonio M."/>
            <person name="Oren A."/>
            <person name="Chaudhuri R.R."/>
            <person name="La Ragione R."/>
            <person name="Hildebrand F."/>
            <person name="Pallen M.J."/>
        </authorList>
    </citation>
    <scope>NUCLEOTIDE SEQUENCE</scope>
    <source>
        <strain evidence="3">CHK32-1732</strain>
    </source>
</reference>
<dbReference type="InterPro" id="IPR052529">
    <property type="entry name" value="Bact_Transport_Assoc"/>
</dbReference>
<reference evidence="3" key="2">
    <citation type="submission" date="2021-04" db="EMBL/GenBank/DDBJ databases">
        <authorList>
            <person name="Gilroy R."/>
        </authorList>
    </citation>
    <scope>NUCLEOTIDE SEQUENCE</scope>
    <source>
        <strain evidence="3">CHK32-1732</strain>
    </source>
</reference>
<dbReference type="InterPro" id="IPR007349">
    <property type="entry name" value="DUF418"/>
</dbReference>
<keyword evidence="1" id="KW-0472">Membrane</keyword>
<feature type="transmembrane region" description="Helical" evidence="1">
    <location>
        <begin position="309"/>
        <end position="331"/>
    </location>
</feature>
<dbReference type="Pfam" id="PF04235">
    <property type="entry name" value="DUF418"/>
    <property type="match status" value="1"/>
</dbReference>
<feature type="transmembrane region" description="Helical" evidence="1">
    <location>
        <begin position="66"/>
        <end position="83"/>
    </location>
</feature>
<proteinExistence type="predicted"/>
<organism evidence="3 4">
    <name type="scientific">Candidatus Corynebacterium avicola</name>
    <dbReference type="NCBI Taxonomy" id="2838527"/>
    <lineage>
        <taxon>Bacteria</taxon>
        <taxon>Bacillati</taxon>
        <taxon>Actinomycetota</taxon>
        <taxon>Actinomycetes</taxon>
        <taxon>Mycobacteriales</taxon>
        <taxon>Corynebacteriaceae</taxon>
        <taxon>Corynebacterium</taxon>
    </lineage>
</organism>
<feature type="transmembrane region" description="Helical" evidence="1">
    <location>
        <begin position="177"/>
        <end position="197"/>
    </location>
</feature>
<dbReference type="PANTHER" id="PTHR30590:SF2">
    <property type="entry name" value="INNER MEMBRANE PROTEIN"/>
    <property type="match status" value="1"/>
</dbReference>
<dbReference type="AlphaFoldDB" id="A0A9D1RP70"/>
<name>A0A9D1RP70_9CORY</name>
<keyword evidence="1" id="KW-1133">Transmembrane helix</keyword>
<dbReference type="PANTHER" id="PTHR30590">
    <property type="entry name" value="INNER MEMBRANE PROTEIN"/>
    <property type="match status" value="1"/>
</dbReference>
<dbReference type="EMBL" id="DXGC01000072">
    <property type="protein sequence ID" value="HIW91579.1"/>
    <property type="molecule type" value="Genomic_DNA"/>
</dbReference>
<comment type="caution">
    <text evidence="3">The sequence shown here is derived from an EMBL/GenBank/DDBJ whole genome shotgun (WGS) entry which is preliminary data.</text>
</comment>
<gene>
    <name evidence="3" type="ORF">H9870_07965</name>
</gene>
<evidence type="ECO:0000259" key="2">
    <source>
        <dbReference type="Pfam" id="PF04235"/>
    </source>
</evidence>
<accession>A0A9D1RP70</accession>
<keyword evidence="1" id="KW-0812">Transmembrane</keyword>
<feature type="transmembrane region" description="Helical" evidence="1">
    <location>
        <begin position="134"/>
        <end position="151"/>
    </location>
</feature>
<feature type="transmembrane region" description="Helical" evidence="1">
    <location>
        <begin position="242"/>
        <end position="263"/>
    </location>
</feature>
<feature type="transmembrane region" description="Helical" evidence="1">
    <location>
        <begin position="110"/>
        <end position="128"/>
    </location>
</feature>
<feature type="transmembrane region" description="Helical" evidence="1">
    <location>
        <begin position="156"/>
        <end position="171"/>
    </location>
</feature>
<feature type="transmembrane region" description="Helical" evidence="1">
    <location>
        <begin position="209"/>
        <end position="230"/>
    </location>
</feature>
<feature type="transmembrane region" description="Helical" evidence="1">
    <location>
        <begin position="275"/>
        <end position="297"/>
    </location>
</feature>
<sequence length="358" mass="39054">MTTLVSSPAEASAVVRPVRYRFLDALRGAALCGILFVNLKDLVVLADANIGPHLLWRIYDVAIQGRFVPIFSFLFGVSAWLLYSSSVRRYERRDAAAGESGAVKSARLLMVRRFLCLLVIGVAHWLLFYPGEILSMYAVMALVLLVPAMFLPRTPVLAAGVVLTIAAYLTTGNSPLISATLLITGFGAAQFGLPAWFESTDRKDVMTSRIVFAVSAMVGVALGVCQFLLLTDSIDSQLTADLTGGIAGAALAVAYTLGLSLLWRRTGARNVLDVVFSPLGKMALTNYVGASAIIWVINQMIGGQVLPTVWLLPVISAAILVLQWALSVLWLRYFSYGPIEWLWRMATRWERVVIRAAR</sequence>
<dbReference type="Proteomes" id="UP000824190">
    <property type="component" value="Unassembled WGS sequence"/>
</dbReference>
<evidence type="ECO:0000313" key="4">
    <source>
        <dbReference type="Proteomes" id="UP000824190"/>
    </source>
</evidence>
<feature type="domain" description="DUF418" evidence="2">
    <location>
        <begin position="205"/>
        <end position="349"/>
    </location>
</feature>